<dbReference type="Gene3D" id="3.40.50.720">
    <property type="entry name" value="NAD(P)-binding Rossmann-like Domain"/>
    <property type="match status" value="1"/>
</dbReference>
<dbReference type="SUPFAM" id="SSF51735">
    <property type="entry name" value="NAD(P)-binding Rossmann-fold domains"/>
    <property type="match status" value="1"/>
</dbReference>
<keyword evidence="1" id="KW-0732">Signal</keyword>
<gene>
    <name evidence="4" type="ORF">ACFQDI_11715</name>
</gene>
<protein>
    <submittedName>
        <fullName evidence="4">Gfo/Idh/MocA family protein</fullName>
    </submittedName>
</protein>
<dbReference type="EMBL" id="JBHSMQ010000004">
    <property type="protein sequence ID" value="MFC5455526.1"/>
    <property type="molecule type" value="Genomic_DNA"/>
</dbReference>
<evidence type="ECO:0000313" key="5">
    <source>
        <dbReference type="Proteomes" id="UP001596052"/>
    </source>
</evidence>
<comment type="caution">
    <text evidence="4">The sequence shown here is derived from an EMBL/GenBank/DDBJ whole genome shotgun (WGS) entry which is preliminary data.</text>
</comment>
<evidence type="ECO:0000256" key="1">
    <source>
        <dbReference type="SAM" id="SignalP"/>
    </source>
</evidence>
<sequence length="423" mass="46683">MTTRRSFLATTALSAATHAFAAPKDSDIRIALIGCGGRGTGACNQALSAGSTIKLVAVVDPLEGKAQAALDILKAKHEGQVDVPPDQVFTNFEDYTKAFALADVVLITTPPGPRPFLFEQAVKAGKHVFMEKPVAVDASGVRRVLAASEEAKKKKLNVCVGFQRRYQPGYIDMIDRIHTGEIGDLVFGRVYWNGTSRPGFPRLPEESELHYQIRNWYFFTWMSGDHILEQHCHNLDVANWVMKGVMPIRAVGQGGRQVRRARENGTIFDHHTVEFEYESGMRILSQCCQIGGKCARDVSEHFHGTKGAADLANGGKFLINGQPPGGKRTRNKEDPYQLEHDALFENIRTGKVRNDADYAAHSTLMGVMGRMATYTGQIITWEQAQNSQENLVPDNITWATEPPVKPDSEGWYPVAIPGTTMPM</sequence>
<dbReference type="Proteomes" id="UP001596052">
    <property type="component" value="Unassembled WGS sequence"/>
</dbReference>
<dbReference type="SUPFAM" id="SSF55347">
    <property type="entry name" value="Glyceraldehyde-3-phosphate dehydrogenase-like, C-terminal domain"/>
    <property type="match status" value="1"/>
</dbReference>
<feature type="domain" description="GFO/IDH/MocA-like oxidoreductase" evidence="3">
    <location>
        <begin position="175"/>
        <end position="308"/>
    </location>
</feature>
<name>A0ABW0KS75_9BACT</name>
<proteinExistence type="predicted"/>
<reference evidence="5" key="1">
    <citation type="journal article" date="2019" name="Int. J. Syst. Evol. Microbiol.">
        <title>The Global Catalogue of Microorganisms (GCM) 10K type strain sequencing project: providing services to taxonomists for standard genome sequencing and annotation.</title>
        <authorList>
            <consortium name="The Broad Institute Genomics Platform"/>
            <consortium name="The Broad Institute Genome Sequencing Center for Infectious Disease"/>
            <person name="Wu L."/>
            <person name="Ma J."/>
        </authorList>
    </citation>
    <scope>NUCLEOTIDE SEQUENCE [LARGE SCALE GENOMIC DNA]</scope>
    <source>
        <strain evidence="5">CGMCC 4.1469</strain>
    </source>
</reference>
<dbReference type="RefSeq" id="WP_377166699.1">
    <property type="nucleotide sequence ID" value="NZ_JBHSMQ010000004.1"/>
</dbReference>
<evidence type="ECO:0000259" key="3">
    <source>
        <dbReference type="Pfam" id="PF22725"/>
    </source>
</evidence>
<dbReference type="InterPro" id="IPR036291">
    <property type="entry name" value="NAD(P)-bd_dom_sf"/>
</dbReference>
<dbReference type="Gene3D" id="3.30.360.10">
    <property type="entry name" value="Dihydrodipicolinate Reductase, domain 2"/>
    <property type="match status" value="1"/>
</dbReference>
<accession>A0ABW0KS75</accession>
<dbReference type="InterPro" id="IPR006311">
    <property type="entry name" value="TAT_signal"/>
</dbReference>
<feature type="chain" id="PRO_5046635318" evidence="1">
    <location>
        <begin position="22"/>
        <end position="423"/>
    </location>
</feature>
<evidence type="ECO:0000259" key="2">
    <source>
        <dbReference type="Pfam" id="PF01408"/>
    </source>
</evidence>
<dbReference type="Pfam" id="PF22725">
    <property type="entry name" value="GFO_IDH_MocA_C3"/>
    <property type="match status" value="1"/>
</dbReference>
<dbReference type="InterPro" id="IPR050463">
    <property type="entry name" value="Gfo/Idh/MocA_oxidrdct_glycsds"/>
</dbReference>
<keyword evidence="5" id="KW-1185">Reference proteome</keyword>
<feature type="domain" description="Gfo/Idh/MocA-like oxidoreductase N-terminal" evidence="2">
    <location>
        <begin position="28"/>
        <end position="154"/>
    </location>
</feature>
<organism evidence="4 5">
    <name type="scientific">Prosthecobacter fluviatilis</name>
    <dbReference type="NCBI Taxonomy" id="445931"/>
    <lineage>
        <taxon>Bacteria</taxon>
        <taxon>Pseudomonadati</taxon>
        <taxon>Verrucomicrobiota</taxon>
        <taxon>Verrucomicrobiia</taxon>
        <taxon>Verrucomicrobiales</taxon>
        <taxon>Verrucomicrobiaceae</taxon>
        <taxon>Prosthecobacter</taxon>
    </lineage>
</organism>
<feature type="signal peptide" evidence="1">
    <location>
        <begin position="1"/>
        <end position="21"/>
    </location>
</feature>
<dbReference type="PANTHER" id="PTHR43818:SF5">
    <property type="entry name" value="OXIDOREDUCTASE FAMILY PROTEIN"/>
    <property type="match status" value="1"/>
</dbReference>
<evidence type="ECO:0000313" key="4">
    <source>
        <dbReference type="EMBL" id="MFC5455526.1"/>
    </source>
</evidence>
<dbReference type="InterPro" id="IPR000683">
    <property type="entry name" value="Gfo/Idh/MocA-like_OxRdtase_N"/>
</dbReference>
<dbReference type="PANTHER" id="PTHR43818">
    <property type="entry name" value="BCDNA.GH03377"/>
    <property type="match status" value="1"/>
</dbReference>
<dbReference type="InterPro" id="IPR055170">
    <property type="entry name" value="GFO_IDH_MocA-like_dom"/>
</dbReference>
<dbReference type="PROSITE" id="PS51318">
    <property type="entry name" value="TAT"/>
    <property type="match status" value="1"/>
</dbReference>
<dbReference type="Pfam" id="PF01408">
    <property type="entry name" value="GFO_IDH_MocA"/>
    <property type="match status" value="1"/>
</dbReference>